<comment type="subunit">
    <text evidence="4">Homodimer.</text>
</comment>
<evidence type="ECO:0000256" key="9">
    <source>
        <dbReference type="ARBA" id="ARBA00023315"/>
    </source>
</evidence>
<dbReference type="InterPro" id="IPR015424">
    <property type="entry name" value="PyrdxlP-dep_Trfase"/>
</dbReference>
<comment type="catalytic activity">
    <reaction evidence="13 15">
        <text>succinyl-CoA + glycine + H(+) = 5-aminolevulinate + CO2 + CoA</text>
        <dbReference type="Rhea" id="RHEA:12921"/>
        <dbReference type="ChEBI" id="CHEBI:15378"/>
        <dbReference type="ChEBI" id="CHEBI:16526"/>
        <dbReference type="ChEBI" id="CHEBI:57287"/>
        <dbReference type="ChEBI" id="CHEBI:57292"/>
        <dbReference type="ChEBI" id="CHEBI:57305"/>
        <dbReference type="ChEBI" id="CHEBI:356416"/>
        <dbReference type="EC" id="2.3.1.37"/>
    </reaction>
</comment>
<dbReference type="PATRIC" id="fig|121290.4.peg.3263"/>
<evidence type="ECO:0000256" key="2">
    <source>
        <dbReference type="ARBA" id="ARBA00005029"/>
    </source>
</evidence>
<dbReference type="GO" id="GO:0003870">
    <property type="term" value="F:5-aminolevulinate synthase activity"/>
    <property type="evidence" value="ECO:0007669"/>
    <property type="project" value="UniProtKB-EC"/>
</dbReference>
<dbReference type="EC" id="2.3.1.37" evidence="5 15"/>
<evidence type="ECO:0000313" key="18">
    <source>
        <dbReference type="Proteomes" id="UP000059074"/>
    </source>
</evidence>
<dbReference type="OrthoDB" id="9807157at2"/>
<gene>
    <name evidence="17" type="ORF">APY04_0006</name>
</gene>
<keyword evidence="9 15" id="KW-0012">Acyltransferase</keyword>
<dbReference type="PANTHER" id="PTHR13693">
    <property type="entry name" value="CLASS II AMINOTRANSFERASE/8-AMINO-7-OXONONANOATE SYNTHASE"/>
    <property type="match status" value="1"/>
</dbReference>
<dbReference type="InterPro" id="IPR010961">
    <property type="entry name" value="4pyrrol_synth_NH2levulA_synth"/>
</dbReference>
<evidence type="ECO:0000256" key="12">
    <source>
        <dbReference type="ARBA" id="ARBA00032773"/>
    </source>
</evidence>
<dbReference type="InterPro" id="IPR004839">
    <property type="entry name" value="Aminotransferase_I/II_large"/>
</dbReference>
<accession>A0A109BQV6</accession>
<evidence type="ECO:0000256" key="6">
    <source>
        <dbReference type="ARBA" id="ARBA00022679"/>
    </source>
</evidence>
<dbReference type="GO" id="GO:0006782">
    <property type="term" value="P:protoporphyrinogen IX biosynthetic process"/>
    <property type="evidence" value="ECO:0007669"/>
    <property type="project" value="UniProtKB-UniRule"/>
</dbReference>
<dbReference type="NCBIfam" id="TIGR01821">
    <property type="entry name" value="5aminolev_synth"/>
    <property type="match status" value="1"/>
</dbReference>
<evidence type="ECO:0000256" key="1">
    <source>
        <dbReference type="ARBA" id="ARBA00001933"/>
    </source>
</evidence>
<keyword evidence="7 14" id="KW-0663">Pyridoxal phosphate</keyword>
<evidence type="ECO:0000256" key="10">
    <source>
        <dbReference type="ARBA" id="ARBA00031691"/>
    </source>
</evidence>
<dbReference type="PANTHER" id="PTHR13693:SF102">
    <property type="entry name" value="2-AMINO-3-KETOBUTYRATE COENZYME A LIGASE, MITOCHONDRIAL"/>
    <property type="match status" value="1"/>
</dbReference>
<evidence type="ECO:0000256" key="14">
    <source>
        <dbReference type="RuleBase" id="RU003693"/>
    </source>
</evidence>
<dbReference type="SUPFAM" id="SSF53383">
    <property type="entry name" value="PLP-dependent transferases"/>
    <property type="match status" value="1"/>
</dbReference>
<comment type="pathway">
    <text evidence="2 15">Porphyrin-containing compound metabolism; protoporphyrin-IX biosynthesis; 5-aminolevulinate from glycine: step 1/1.</text>
</comment>
<dbReference type="Gene3D" id="3.40.640.10">
    <property type="entry name" value="Type I PLP-dependent aspartate aminotransferase-like (Major domain)"/>
    <property type="match status" value="1"/>
</dbReference>
<dbReference type="InterPro" id="IPR015421">
    <property type="entry name" value="PyrdxlP-dep_Trfase_major"/>
</dbReference>
<evidence type="ECO:0000313" key="17">
    <source>
        <dbReference type="EMBL" id="KWT73025.1"/>
    </source>
</evidence>
<evidence type="ECO:0000256" key="8">
    <source>
        <dbReference type="ARBA" id="ARBA00023133"/>
    </source>
</evidence>
<dbReference type="CDD" id="cd06454">
    <property type="entry name" value="KBL_like"/>
    <property type="match status" value="1"/>
</dbReference>
<dbReference type="Gene3D" id="3.90.1150.10">
    <property type="entry name" value="Aspartate Aminotransferase, domain 1"/>
    <property type="match status" value="1"/>
</dbReference>
<dbReference type="RefSeq" id="WP_068458838.1">
    <property type="nucleotide sequence ID" value="NZ_JAEFBX010000005.1"/>
</dbReference>
<dbReference type="AlphaFoldDB" id="A0A109BQV6"/>
<evidence type="ECO:0000259" key="16">
    <source>
        <dbReference type="Pfam" id="PF00155"/>
    </source>
</evidence>
<dbReference type="PROSITE" id="PS00599">
    <property type="entry name" value="AA_TRANSFER_CLASS_2"/>
    <property type="match status" value="1"/>
</dbReference>
<comment type="similarity">
    <text evidence="3 14">Belongs to the class-II pyridoxal-phosphate-dependent aminotransferase family.</text>
</comment>
<dbReference type="InterPro" id="IPR015422">
    <property type="entry name" value="PyrdxlP-dep_Trfase_small"/>
</dbReference>
<organism evidence="17 18">
    <name type="scientific">Hyphomicrobium sulfonivorans</name>
    <dbReference type="NCBI Taxonomy" id="121290"/>
    <lineage>
        <taxon>Bacteria</taxon>
        <taxon>Pseudomonadati</taxon>
        <taxon>Pseudomonadota</taxon>
        <taxon>Alphaproteobacteria</taxon>
        <taxon>Hyphomicrobiales</taxon>
        <taxon>Hyphomicrobiaceae</taxon>
        <taxon>Hyphomicrobium</taxon>
    </lineage>
</organism>
<evidence type="ECO:0000256" key="13">
    <source>
        <dbReference type="ARBA" id="ARBA00047654"/>
    </source>
</evidence>
<dbReference type="FunFam" id="3.40.640.10:FF:000006">
    <property type="entry name" value="5-aminolevulinate synthase, mitochondrial"/>
    <property type="match status" value="1"/>
</dbReference>
<evidence type="ECO:0000256" key="4">
    <source>
        <dbReference type="ARBA" id="ARBA00011738"/>
    </source>
</evidence>
<dbReference type="Pfam" id="PF00155">
    <property type="entry name" value="Aminotran_1_2"/>
    <property type="match status" value="1"/>
</dbReference>
<comment type="cofactor">
    <cofactor evidence="1 14">
        <name>pyridoxal 5'-phosphate</name>
        <dbReference type="ChEBI" id="CHEBI:597326"/>
    </cofactor>
</comment>
<evidence type="ECO:0000256" key="7">
    <source>
        <dbReference type="ARBA" id="ARBA00022898"/>
    </source>
</evidence>
<evidence type="ECO:0000256" key="15">
    <source>
        <dbReference type="RuleBase" id="RU910713"/>
    </source>
</evidence>
<dbReference type="STRING" id="121290.APY04_0006"/>
<feature type="domain" description="Aminotransferase class I/classII large" evidence="16">
    <location>
        <begin position="49"/>
        <end position="392"/>
    </location>
</feature>
<dbReference type="Proteomes" id="UP000059074">
    <property type="component" value="Unassembled WGS sequence"/>
</dbReference>
<evidence type="ECO:0000256" key="3">
    <source>
        <dbReference type="ARBA" id="ARBA00008392"/>
    </source>
</evidence>
<evidence type="ECO:0000256" key="11">
    <source>
        <dbReference type="ARBA" id="ARBA00031945"/>
    </source>
</evidence>
<sequence>MDYAGIFKDALNAVHREGRYRVFADLKRVRGSFPAAQHYNNGPEASRPITVWCSNDYLGMGQHPAVLAAMHEAIDTVGAGSGGTRNISGTTRYHVQLEQELADLHGKEAALLFTSAYVANDSTLSTLAQMLPGAVIFSDEKNHASMIAGIRHGRGPKRIWRHNDLEDLEAQLKQYDRATPKIIAFESVYSMDGHIAPIAEICDLADKYGALTYLDEVHAVGLYGPRGGGIAERDGVMDRVDIINGTLAKGFGVMGGYIAASRDCCDAIRSYAAGFIFTTSLAPTLAAGAVASIRHLKSSTIEREQLQQRASEVRGRLMAANVPVIPCPSHIVPVLVGDPVHCKAVTDALMTHYGIYAQPINYPTVPRGTERIRLTPSPVHTPEQIDHLVASLSALWQACPLAKGEYVRLAAE</sequence>
<dbReference type="GO" id="GO:0030170">
    <property type="term" value="F:pyridoxal phosphate binding"/>
    <property type="evidence" value="ECO:0007669"/>
    <property type="project" value="UniProtKB-UniRule"/>
</dbReference>
<name>A0A109BQV6_HYPSL</name>
<comment type="caution">
    <text evidence="17">The sequence shown here is derived from an EMBL/GenBank/DDBJ whole genome shotgun (WGS) entry which is preliminary data.</text>
</comment>
<dbReference type="UniPathway" id="UPA00251">
    <property type="reaction ID" value="UER00375"/>
</dbReference>
<reference evidence="17 18" key="1">
    <citation type="submission" date="2015-10" db="EMBL/GenBank/DDBJ databases">
        <title>Transcriptomic analysis of a linuron degrading triple-species bacterial consortium.</title>
        <authorList>
            <person name="Albers P."/>
        </authorList>
    </citation>
    <scope>NUCLEOTIDE SEQUENCE [LARGE SCALE GENOMIC DNA]</scope>
    <source>
        <strain evidence="17 18">WDL6</strain>
    </source>
</reference>
<evidence type="ECO:0000256" key="5">
    <source>
        <dbReference type="ARBA" id="ARBA00013257"/>
    </source>
</evidence>
<protein>
    <recommendedName>
        <fullName evidence="5 15">5-aminolevulinate synthase</fullName>
        <ecNumber evidence="5 15">2.3.1.37</ecNumber>
    </recommendedName>
    <alternativeName>
        <fullName evidence="10 15">5-aminolevulinic acid synthase</fullName>
    </alternativeName>
    <alternativeName>
        <fullName evidence="11 15">Delta-ALA synthase</fullName>
    </alternativeName>
    <alternativeName>
        <fullName evidence="12 15">Delta-aminolevulinate synthase</fullName>
    </alternativeName>
</protein>
<dbReference type="InterPro" id="IPR001917">
    <property type="entry name" value="Aminotrans_II_pyridoxalP_BS"/>
</dbReference>
<dbReference type="EMBL" id="LMTR01000002">
    <property type="protein sequence ID" value="KWT73025.1"/>
    <property type="molecule type" value="Genomic_DNA"/>
</dbReference>
<dbReference type="InterPro" id="IPR050087">
    <property type="entry name" value="AON_synthase_class-II"/>
</dbReference>
<proteinExistence type="inferred from homology"/>
<keyword evidence="8 15" id="KW-0350">Heme biosynthesis</keyword>
<keyword evidence="6 15" id="KW-0808">Transferase</keyword>
<keyword evidence="18" id="KW-1185">Reference proteome</keyword>